<dbReference type="EMBL" id="CP126056">
    <property type="protein sequence ID" value="WHX11943.1"/>
    <property type="molecule type" value="Genomic_DNA"/>
</dbReference>
<reference evidence="1" key="1">
    <citation type="journal article" date="2023" name="Nat. Commun.">
        <title>Identification of a novel Human Milk Oligosaccharides utilization cluster in the infant gut commensal Bacteroides dorei.</title>
        <authorList>
            <person name="Kijner S."/>
            <person name="Ennis D."/>
            <person name="Shmorak S."/>
            <person name="Florentin A."/>
            <person name="Yassour M."/>
        </authorList>
    </citation>
    <scope>NUCLEOTIDE SEQUENCE</scope>
    <source>
        <strain evidence="1">2</strain>
    </source>
</reference>
<dbReference type="Gene3D" id="2.160.10.10">
    <property type="entry name" value="Hexapeptide repeat proteins"/>
    <property type="match status" value="1"/>
</dbReference>
<evidence type="ECO:0000313" key="1">
    <source>
        <dbReference type="EMBL" id="WHX11943.1"/>
    </source>
</evidence>
<evidence type="ECO:0008006" key="3">
    <source>
        <dbReference type="Google" id="ProtNLM"/>
    </source>
</evidence>
<gene>
    <name evidence="1" type="ORF">QNN11_20390</name>
</gene>
<accession>A0AA95HPX4</accession>
<evidence type="ECO:0000313" key="2">
    <source>
        <dbReference type="Proteomes" id="UP001177934"/>
    </source>
</evidence>
<dbReference type="SUPFAM" id="SSF51161">
    <property type="entry name" value="Trimeric LpxA-like enzymes"/>
    <property type="match status" value="1"/>
</dbReference>
<protein>
    <recommendedName>
        <fullName evidence="3">Acyltransferase</fullName>
    </recommendedName>
</protein>
<organism evidence="1 2">
    <name type="scientific">Phocaeicola dorei</name>
    <dbReference type="NCBI Taxonomy" id="357276"/>
    <lineage>
        <taxon>Bacteria</taxon>
        <taxon>Pseudomonadati</taxon>
        <taxon>Bacteroidota</taxon>
        <taxon>Bacteroidia</taxon>
        <taxon>Bacteroidales</taxon>
        <taxon>Bacteroidaceae</taxon>
        <taxon>Phocaeicola</taxon>
    </lineage>
</organism>
<dbReference type="InterPro" id="IPR011004">
    <property type="entry name" value="Trimer_LpxA-like_sf"/>
</dbReference>
<sequence length="54" mass="6164">MGKNTKIPDDSIVGWGSIVTKVFHEPNIILAGIPAKIIKRGINWDRRYINKYLL</sequence>
<dbReference type="Proteomes" id="UP001177934">
    <property type="component" value="Chromosome"/>
</dbReference>
<dbReference type="AlphaFoldDB" id="A0AA95HPX4"/>
<proteinExistence type="predicted"/>
<name>A0AA95HPX4_9BACT</name>